<evidence type="ECO:0000313" key="3">
    <source>
        <dbReference type="EMBL" id="KAA8550200.1"/>
    </source>
</evidence>
<feature type="domain" description="NB-ARC" evidence="2">
    <location>
        <begin position="79"/>
        <end position="123"/>
    </location>
</feature>
<dbReference type="OrthoDB" id="2735536at2759"/>
<dbReference type="GO" id="GO:0006952">
    <property type="term" value="P:defense response"/>
    <property type="evidence" value="ECO:0007669"/>
    <property type="project" value="UniProtKB-KW"/>
</dbReference>
<proteinExistence type="predicted"/>
<evidence type="ECO:0000256" key="1">
    <source>
        <dbReference type="ARBA" id="ARBA00022821"/>
    </source>
</evidence>
<dbReference type="Gene3D" id="3.40.50.300">
    <property type="entry name" value="P-loop containing nucleotide triphosphate hydrolases"/>
    <property type="match status" value="1"/>
</dbReference>
<evidence type="ECO:0000259" key="2">
    <source>
        <dbReference type="Pfam" id="PF00931"/>
    </source>
</evidence>
<keyword evidence="4" id="KW-1185">Reference proteome</keyword>
<protein>
    <recommendedName>
        <fullName evidence="2">NB-ARC domain-containing protein</fullName>
    </recommendedName>
</protein>
<dbReference type="EMBL" id="CM018031">
    <property type="protein sequence ID" value="KAA8550200.1"/>
    <property type="molecule type" value="Genomic_DNA"/>
</dbReference>
<organism evidence="3 4">
    <name type="scientific">Nyssa sinensis</name>
    <dbReference type="NCBI Taxonomy" id="561372"/>
    <lineage>
        <taxon>Eukaryota</taxon>
        <taxon>Viridiplantae</taxon>
        <taxon>Streptophyta</taxon>
        <taxon>Embryophyta</taxon>
        <taxon>Tracheophyta</taxon>
        <taxon>Spermatophyta</taxon>
        <taxon>Magnoliopsida</taxon>
        <taxon>eudicotyledons</taxon>
        <taxon>Gunneridae</taxon>
        <taxon>Pentapetalae</taxon>
        <taxon>asterids</taxon>
        <taxon>Cornales</taxon>
        <taxon>Nyssaceae</taxon>
        <taxon>Nyssa</taxon>
    </lineage>
</organism>
<dbReference type="PANTHER" id="PTHR36766:SF38">
    <property type="entry name" value="DISEASE RESISTANCE PROTEIN RGA3"/>
    <property type="match status" value="1"/>
</dbReference>
<name>A0A5J5C886_9ASTE</name>
<keyword evidence="1" id="KW-0611">Plant defense</keyword>
<dbReference type="PANTHER" id="PTHR36766">
    <property type="entry name" value="PLANT BROAD-SPECTRUM MILDEW RESISTANCE PROTEIN RPW8"/>
    <property type="match status" value="1"/>
</dbReference>
<dbReference type="Gene3D" id="3.40.50.720">
    <property type="entry name" value="NAD(P)-binding Rossmann-like Domain"/>
    <property type="match status" value="1"/>
</dbReference>
<dbReference type="SUPFAM" id="SSF52540">
    <property type="entry name" value="P-loop containing nucleoside triphosphate hydrolases"/>
    <property type="match status" value="1"/>
</dbReference>
<accession>A0A5J5C886</accession>
<dbReference type="Proteomes" id="UP000325577">
    <property type="component" value="Linkage Group LG0"/>
</dbReference>
<dbReference type="InterPro" id="IPR027417">
    <property type="entry name" value="P-loop_NTPase"/>
</dbReference>
<sequence length="226" mass="25793">MTENKRGKRVRIFLSSSNQLAFRLKMGHQIKSIRDTLDAIAADRAKFHFMNRPIEMRVENKKREETHSFVRMEEVVGRDEDKNAIVELLLDSNLHENIPVIPIVGIGGLGKTTLAQFIYNDEKKWLRLRDLLIGGARGSKILVTTRTHLVATITGTVPPYLLQGSQIFSNAINRFVDVRDVAYTHIQAFEIPSASGRYYLVENVTYFSEAVKILHKLYPALDLLEK</sequence>
<dbReference type="InterPro" id="IPR002182">
    <property type="entry name" value="NB-ARC"/>
</dbReference>
<dbReference type="Pfam" id="PF00931">
    <property type="entry name" value="NB-ARC"/>
    <property type="match status" value="1"/>
</dbReference>
<dbReference type="GO" id="GO:0043531">
    <property type="term" value="F:ADP binding"/>
    <property type="evidence" value="ECO:0007669"/>
    <property type="project" value="InterPro"/>
</dbReference>
<reference evidence="3 4" key="1">
    <citation type="submission" date="2019-09" db="EMBL/GenBank/DDBJ databases">
        <title>A chromosome-level genome assembly of the Chinese tupelo Nyssa sinensis.</title>
        <authorList>
            <person name="Yang X."/>
            <person name="Kang M."/>
            <person name="Yang Y."/>
            <person name="Xiong H."/>
            <person name="Wang M."/>
            <person name="Zhang Z."/>
            <person name="Wang Z."/>
            <person name="Wu H."/>
            <person name="Ma T."/>
            <person name="Liu J."/>
            <person name="Xi Z."/>
        </authorList>
    </citation>
    <scope>NUCLEOTIDE SEQUENCE [LARGE SCALE GENOMIC DNA]</scope>
    <source>
        <strain evidence="3">J267</strain>
        <tissue evidence="3">Leaf</tissue>
    </source>
</reference>
<dbReference type="AlphaFoldDB" id="A0A5J5C886"/>
<evidence type="ECO:0000313" key="4">
    <source>
        <dbReference type="Proteomes" id="UP000325577"/>
    </source>
</evidence>
<gene>
    <name evidence="3" type="ORF">F0562_001884</name>
</gene>